<dbReference type="RefSeq" id="WP_284237476.1">
    <property type="nucleotide sequence ID" value="NZ_BSSQ01000004.1"/>
</dbReference>
<evidence type="ECO:0000259" key="8">
    <source>
        <dbReference type="PROSITE" id="PS51272"/>
    </source>
</evidence>
<dbReference type="Proteomes" id="UP001157114">
    <property type="component" value="Unassembled WGS sequence"/>
</dbReference>
<dbReference type="InterPro" id="IPR001119">
    <property type="entry name" value="SLH_dom"/>
</dbReference>
<evidence type="ECO:0000313" key="9">
    <source>
        <dbReference type="EMBL" id="GLX66763.1"/>
    </source>
</evidence>
<dbReference type="PANTHER" id="PTHR12147">
    <property type="entry name" value="METALLOPEPTIDASE M28 FAMILY MEMBER"/>
    <property type="match status" value="1"/>
</dbReference>
<accession>A0ABQ6G711</accession>
<evidence type="ECO:0000256" key="2">
    <source>
        <dbReference type="ARBA" id="ARBA00022670"/>
    </source>
</evidence>
<reference evidence="9 10" key="1">
    <citation type="submission" date="2023-03" db="EMBL/GenBank/DDBJ databases">
        <title>Draft genome sequence of the bacteria which degrade cell wall of Tricholomamatutake.</title>
        <authorList>
            <person name="Konishi Y."/>
            <person name="Fukuta Y."/>
            <person name="Shirasaka N."/>
        </authorList>
    </citation>
    <scope>NUCLEOTIDE SEQUENCE [LARGE SCALE GENOMIC DNA]</scope>
    <source>
        <strain evidence="10">mu1</strain>
    </source>
</reference>
<proteinExistence type="predicted"/>
<dbReference type="SUPFAM" id="SSF53187">
    <property type="entry name" value="Zn-dependent exopeptidases"/>
    <property type="match status" value="1"/>
</dbReference>
<dbReference type="PANTHER" id="PTHR12147:SF56">
    <property type="entry name" value="AMINOPEPTIDASE YDR415C-RELATED"/>
    <property type="match status" value="1"/>
</dbReference>
<protein>
    <recommendedName>
        <fullName evidence="8">SLH domain-containing protein</fullName>
    </recommendedName>
</protein>
<feature type="chain" id="PRO_5046537522" description="SLH domain-containing protein" evidence="7">
    <location>
        <begin position="33"/>
        <end position="516"/>
    </location>
</feature>
<dbReference type="EMBL" id="BSSQ01000004">
    <property type="protein sequence ID" value="GLX66763.1"/>
    <property type="molecule type" value="Genomic_DNA"/>
</dbReference>
<feature type="domain" description="SLH" evidence="8">
    <location>
        <begin position="460"/>
        <end position="516"/>
    </location>
</feature>
<dbReference type="InterPro" id="IPR045175">
    <property type="entry name" value="M28_fam"/>
</dbReference>
<comment type="caution">
    <text evidence="9">The sequence shown here is derived from an EMBL/GenBank/DDBJ whole genome shotgun (WGS) entry which is preliminary data.</text>
</comment>
<keyword evidence="10" id="KW-1185">Reference proteome</keyword>
<dbReference type="Gene3D" id="3.40.630.10">
    <property type="entry name" value="Zn peptidases"/>
    <property type="match status" value="1"/>
</dbReference>
<keyword evidence="5" id="KW-0378">Hydrolase</keyword>
<feature type="domain" description="SLH" evidence="8">
    <location>
        <begin position="391"/>
        <end position="454"/>
    </location>
</feature>
<keyword evidence="1" id="KW-0031">Aminopeptidase</keyword>
<dbReference type="Pfam" id="PF00395">
    <property type="entry name" value="SLH"/>
    <property type="match status" value="3"/>
</dbReference>
<keyword evidence="3" id="KW-0479">Metal-binding</keyword>
<evidence type="ECO:0000256" key="7">
    <source>
        <dbReference type="SAM" id="SignalP"/>
    </source>
</evidence>
<organism evidence="9 10">
    <name type="scientific">Paenibacillus glycanilyticus</name>
    <dbReference type="NCBI Taxonomy" id="126569"/>
    <lineage>
        <taxon>Bacteria</taxon>
        <taxon>Bacillati</taxon>
        <taxon>Bacillota</taxon>
        <taxon>Bacilli</taxon>
        <taxon>Bacillales</taxon>
        <taxon>Paenibacillaceae</taxon>
        <taxon>Paenibacillus</taxon>
    </lineage>
</organism>
<dbReference type="PROSITE" id="PS51272">
    <property type="entry name" value="SLH"/>
    <property type="match status" value="3"/>
</dbReference>
<dbReference type="InterPro" id="IPR007484">
    <property type="entry name" value="Peptidase_M28"/>
</dbReference>
<evidence type="ECO:0000256" key="6">
    <source>
        <dbReference type="ARBA" id="ARBA00022833"/>
    </source>
</evidence>
<dbReference type="Pfam" id="PF04389">
    <property type="entry name" value="Peptidase_M28"/>
    <property type="match status" value="1"/>
</dbReference>
<evidence type="ECO:0000256" key="5">
    <source>
        <dbReference type="ARBA" id="ARBA00022801"/>
    </source>
</evidence>
<evidence type="ECO:0000256" key="3">
    <source>
        <dbReference type="ARBA" id="ARBA00022723"/>
    </source>
</evidence>
<sequence>MTSLNMKKRVTPLLLAAILLAGTIAAPGSVLAEQSGGFTLKDGEPGYYALQTMQYLSSTIGTRVAGSEAEAKAGEFILQEFGKIGLSAQMQPFDYTDDNGQTVHSANVVATLPGKSTRVLYVGAHYDSVGVSHGADDNASGVSVMLEAAKAVLKSDIPYTIKFLAFGSEEVGLVGSNYYVSQMSSDEINNAIAMINLDSLAVGDHMHIYGNSGTDGFVRELGLNIAEQLKLNITTQTGLNPLYPAGTTIDASDHVAFKYAGIPYGYLEATNWELGDMDGYTQTEKDGEIWHTPKDTTDYIAANYPGRIEEHLSSFTRLLTQMLLEMKEPLAGPAFSDISGTAWAVDAIDSLASMDIVLGDRDNQFHPNRQVTRAEFVAMLARGLGLLDPTATVQFSDVQPGDWYYPYIASVVQWKLAKGNGNGTFNPNSPITREQMAVLAANVLEVYGQDSKSKDPGAALAKYKDQSNISGYAQDAVAIISELQIMQGMPGSTFAPQKAVTRAEAAVMLHNLLFPQ</sequence>
<keyword evidence="6" id="KW-0862">Zinc</keyword>
<keyword evidence="2" id="KW-0645">Protease</keyword>
<evidence type="ECO:0000313" key="10">
    <source>
        <dbReference type="Proteomes" id="UP001157114"/>
    </source>
</evidence>
<name>A0ABQ6G711_9BACL</name>
<evidence type="ECO:0000256" key="4">
    <source>
        <dbReference type="ARBA" id="ARBA00022729"/>
    </source>
</evidence>
<gene>
    <name evidence="9" type="ORF">MU1_11070</name>
</gene>
<evidence type="ECO:0000256" key="1">
    <source>
        <dbReference type="ARBA" id="ARBA00022438"/>
    </source>
</evidence>
<feature type="domain" description="SLH" evidence="8">
    <location>
        <begin position="331"/>
        <end position="389"/>
    </location>
</feature>
<keyword evidence="4 7" id="KW-0732">Signal</keyword>
<feature type="signal peptide" evidence="7">
    <location>
        <begin position="1"/>
        <end position="32"/>
    </location>
</feature>